<dbReference type="EMBL" id="BT140224">
    <property type="protein sequence ID" value="AFK40019.1"/>
    <property type="molecule type" value="mRNA"/>
</dbReference>
<evidence type="ECO:0000313" key="2">
    <source>
        <dbReference type="EMBL" id="AFK40019.1"/>
    </source>
</evidence>
<organism evidence="2">
    <name type="scientific">Lotus japonicus</name>
    <name type="common">Lotus corniculatus var. japonicus</name>
    <dbReference type="NCBI Taxonomy" id="34305"/>
    <lineage>
        <taxon>Eukaryota</taxon>
        <taxon>Viridiplantae</taxon>
        <taxon>Streptophyta</taxon>
        <taxon>Embryophyta</taxon>
        <taxon>Tracheophyta</taxon>
        <taxon>Spermatophyta</taxon>
        <taxon>Magnoliopsida</taxon>
        <taxon>eudicotyledons</taxon>
        <taxon>Gunneridae</taxon>
        <taxon>Pentapetalae</taxon>
        <taxon>rosids</taxon>
        <taxon>fabids</taxon>
        <taxon>Fabales</taxon>
        <taxon>Fabaceae</taxon>
        <taxon>Papilionoideae</taxon>
        <taxon>50 kb inversion clade</taxon>
        <taxon>NPAAA clade</taxon>
        <taxon>Hologalegina</taxon>
        <taxon>robinioid clade</taxon>
        <taxon>Loteae</taxon>
        <taxon>Lotus</taxon>
    </lineage>
</organism>
<proteinExistence type="evidence at transcript level"/>
<feature type="signal peptide" evidence="1">
    <location>
        <begin position="1"/>
        <end position="20"/>
    </location>
</feature>
<feature type="chain" id="PRO_5003679534" evidence="1">
    <location>
        <begin position="21"/>
        <end position="41"/>
    </location>
</feature>
<accession>I3SIC7</accession>
<evidence type="ECO:0000256" key="1">
    <source>
        <dbReference type="SAM" id="SignalP"/>
    </source>
</evidence>
<sequence length="41" mass="4433">MKLLARSLSMFTTLLDLAMGQCLIAPINVEDLSPCALVLAR</sequence>
<name>I3SIC7_LOTJA</name>
<protein>
    <submittedName>
        <fullName evidence="2">Uncharacterized protein</fullName>
    </submittedName>
</protein>
<keyword evidence="1" id="KW-0732">Signal</keyword>
<reference evidence="2" key="1">
    <citation type="submission" date="2012-05" db="EMBL/GenBank/DDBJ databases">
        <authorList>
            <person name="Krishnakumar V."/>
            <person name="Cheung F."/>
            <person name="Xiao Y."/>
            <person name="Chan A."/>
            <person name="Moskal W.A."/>
            <person name="Town C.D."/>
        </authorList>
    </citation>
    <scope>NUCLEOTIDE SEQUENCE</scope>
</reference>
<dbReference type="AlphaFoldDB" id="I3SIC7"/>